<evidence type="ECO:0000313" key="7">
    <source>
        <dbReference type="EMBL" id="QHC64459.1"/>
    </source>
</evidence>
<organism evidence="7 8">
    <name type="scientific">Rathayibacter festucae</name>
    <dbReference type="NCBI Taxonomy" id="110937"/>
    <lineage>
        <taxon>Bacteria</taxon>
        <taxon>Bacillati</taxon>
        <taxon>Actinomycetota</taxon>
        <taxon>Actinomycetes</taxon>
        <taxon>Micrococcales</taxon>
        <taxon>Microbacteriaceae</taxon>
        <taxon>Rathayibacter</taxon>
    </lineage>
</organism>
<dbReference type="PROSITE" id="PS51481">
    <property type="entry name" value="DHAK"/>
    <property type="match status" value="1"/>
</dbReference>
<dbReference type="Gene3D" id="1.25.40.340">
    <property type="match status" value="1"/>
</dbReference>
<dbReference type="InterPro" id="IPR004006">
    <property type="entry name" value="DhaK_dom"/>
</dbReference>
<evidence type="ECO:0000256" key="2">
    <source>
        <dbReference type="ARBA" id="ARBA00022741"/>
    </source>
</evidence>
<name>A0ABX6H3U0_9MICO</name>
<keyword evidence="8" id="KW-1185">Reference proteome</keyword>
<sequence>MTTIYDDPEEFAEDQLAGFLSLYADRLRGVPGGVVAHRTAGAEPQVAVVIGGGSGHYPAFSGTVGPGLATGAVVGNIFTSPSAAQAYSVAKAADQGRGVVFSFGNYAGDTMNFGIAAERLRKEGIDTRIVVVTDDIASAEEIGKRRGIAGDFPVFKAMGAAAAEGLSLDEVERVGNASNAATRTLGVAFSGCTMPGAAEPLFSVPEGHLGLGLGIHGEPGIRDIELLRAAELADLLVDRLLADVPEGAGAEGGTTRVAPILNGLGTTKYEELFLLWRHVARRLEEAGLQTVEPEVGELVTSLDMGGVSLTLQWLDDELERYWRADAYTPAYRRVAAPVAALLAPSGEDSAAGEEESAPSATDAAVALGGTVRAALARMHELLQREEETLGRIDAVAGDGDHGRGMLKGIGAATRRLDRIEERAGGAWLLSRAGQSWAEQAGGTSGVLWGAALEALGASLTDGREEYSAADVVAGVDAFAESIVDLGRASEGDKTMLDALLPFARVLRERVEGGSPLVEAWREAAGVAVERAAATADLRPKVGRARPLAEKSLGTPDAGATSMGMILTAVGDVLAERAGAEPATDATTEATAEGGAA</sequence>
<dbReference type="InterPro" id="IPR036117">
    <property type="entry name" value="DhaL_dom_sf"/>
</dbReference>
<evidence type="ECO:0000256" key="3">
    <source>
        <dbReference type="ARBA" id="ARBA00022777"/>
    </source>
</evidence>
<accession>A0ABX6H3U0</accession>
<dbReference type="PANTHER" id="PTHR28629:SF4">
    <property type="entry name" value="TRIOKINASE_FMN CYCLASE"/>
    <property type="match status" value="1"/>
</dbReference>
<proteinExistence type="predicted"/>
<dbReference type="Gene3D" id="3.30.1180.20">
    <property type="entry name" value="Dihydroxyacetone kinase, domain 2"/>
    <property type="match status" value="1"/>
</dbReference>
<reference evidence="8" key="1">
    <citation type="submission" date="2019-12" db="EMBL/GenBank/DDBJ databases">
        <title>Complete and draft genome sequences of new strains and members of some known species of the genus Rathayibacter isolated from plants.</title>
        <authorList>
            <person name="Tarlachkov S.V."/>
            <person name="Starodumova I.P."/>
            <person name="Dorofeeva L.V."/>
            <person name="Prisyazhnaya N.V."/>
            <person name="Leyn S."/>
            <person name="Zlamal J."/>
            <person name="Elan M."/>
            <person name="Osterman A.L."/>
            <person name="Nadler S."/>
            <person name="Subbotin S.A."/>
            <person name="Evtushenko L.I."/>
        </authorList>
    </citation>
    <scope>NUCLEOTIDE SEQUENCE [LARGE SCALE GENOMIC DNA]</scope>
    <source>
        <strain evidence="8">VKM Ac-2802</strain>
    </source>
</reference>
<gene>
    <name evidence="7" type="ORF">GSU69_18420</name>
</gene>
<dbReference type="SUPFAM" id="SSF82549">
    <property type="entry name" value="DAK1/DegV-like"/>
    <property type="match status" value="1"/>
</dbReference>
<dbReference type="InterPro" id="IPR050861">
    <property type="entry name" value="Dihydroxyacetone_Kinase"/>
</dbReference>
<dbReference type="EMBL" id="CP047180">
    <property type="protein sequence ID" value="QHC64459.1"/>
    <property type="molecule type" value="Genomic_DNA"/>
</dbReference>
<keyword evidence="4" id="KW-0067">ATP-binding</keyword>
<dbReference type="SMART" id="SM01120">
    <property type="entry name" value="Dak2"/>
    <property type="match status" value="1"/>
</dbReference>
<dbReference type="InterPro" id="IPR004007">
    <property type="entry name" value="DhaL_dom"/>
</dbReference>
<evidence type="ECO:0000259" key="6">
    <source>
        <dbReference type="PROSITE" id="PS51481"/>
    </source>
</evidence>
<keyword evidence="2" id="KW-0547">Nucleotide-binding</keyword>
<feature type="domain" description="DhaK" evidence="6">
    <location>
        <begin position="7"/>
        <end position="331"/>
    </location>
</feature>
<dbReference type="Pfam" id="PF02734">
    <property type="entry name" value="Dak2"/>
    <property type="match status" value="1"/>
</dbReference>
<keyword evidence="1" id="KW-0808">Transferase</keyword>
<dbReference type="SUPFAM" id="SSF101473">
    <property type="entry name" value="DhaL-like"/>
    <property type="match status" value="1"/>
</dbReference>
<feature type="domain" description="DhaL" evidence="5">
    <location>
        <begin position="369"/>
        <end position="571"/>
    </location>
</feature>
<evidence type="ECO:0000313" key="8">
    <source>
        <dbReference type="Proteomes" id="UP000464597"/>
    </source>
</evidence>
<dbReference type="PROSITE" id="PS51480">
    <property type="entry name" value="DHAL"/>
    <property type="match status" value="1"/>
</dbReference>
<dbReference type="Proteomes" id="UP000464597">
    <property type="component" value="Chromosome"/>
</dbReference>
<protein>
    <submittedName>
        <fullName evidence="7">DAK2 domain-containing protein</fullName>
    </submittedName>
</protein>
<evidence type="ECO:0000259" key="5">
    <source>
        <dbReference type="PROSITE" id="PS51480"/>
    </source>
</evidence>
<dbReference type="NCBIfam" id="NF011049">
    <property type="entry name" value="PRK14479.1"/>
    <property type="match status" value="1"/>
</dbReference>
<keyword evidence="3" id="KW-0418">Kinase</keyword>
<dbReference type="RefSeq" id="WP_159423821.1">
    <property type="nucleotide sequence ID" value="NZ_CP047180.1"/>
</dbReference>
<dbReference type="Gene3D" id="3.40.50.10440">
    <property type="entry name" value="Dihydroxyacetone kinase, domain 1"/>
    <property type="match status" value="1"/>
</dbReference>
<evidence type="ECO:0000256" key="1">
    <source>
        <dbReference type="ARBA" id="ARBA00022679"/>
    </source>
</evidence>
<evidence type="ECO:0000256" key="4">
    <source>
        <dbReference type="ARBA" id="ARBA00022840"/>
    </source>
</evidence>
<dbReference type="Pfam" id="PF02733">
    <property type="entry name" value="Dak1"/>
    <property type="match status" value="1"/>
</dbReference>
<dbReference type="PANTHER" id="PTHR28629">
    <property type="entry name" value="TRIOKINASE/FMN CYCLASE"/>
    <property type="match status" value="1"/>
</dbReference>